<proteinExistence type="predicted"/>
<keyword evidence="1" id="KW-0816">Tricarboxylic acid cycle</keyword>
<evidence type="ECO:0000313" key="6">
    <source>
        <dbReference type="EMBL" id="PLR28626.1"/>
    </source>
</evidence>
<dbReference type="Gene3D" id="3.30.1490.20">
    <property type="entry name" value="ATP-grasp fold, A domain"/>
    <property type="match status" value="1"/>
</dbReference>
<evidence type="ECO:0000256" key="4">
    <source>
        <dbReference type="ARBA" id="ARBA00022840"/>
    </source>
</evidence>
<dbReference type="Pfam" id="PF13380">
    <property type="entry name" value="CoA_binding_2"/>
    <property type="match status" value="1"/>
</dbReference>
<evidence type="ECO:0000256" key="1">
    <source>
        <dbReference type="ARBA" id="ARBA00022532"/>
    </source>
</evidence>
<dbReference type="SUPFAM" id="SSF55729">
    <property type="entry name" value="Acyl-CoA N-acyltransferases (Nat)"/>
    <property type="match status" value="1"/>
</dbReference>
<dbReference type="Gene3D" id="3.40.50.261">
    <property type="entry name" value="Succinyl-CoA synthetase domains"/>
    <property type="match status" value="2"/>
</dbReference>
<dbReference type="EMBL" id="PJRS01000007">
    <property type="protein sequence ID" value="PLR28626.1"/>
    <property type="molecule type" value="Genomic_DNA"/>
</dbReference>
<dbReference type="Pfam" id="PF19045">
    <property type="entry name" value="Ligase_CoA_2"/>
    <property type="match status" value="1"/>
</dbReference>
<dbReference type="InterPro" id="IPR003781">
    <property type="entry name" value="CoA-bd"/>
</dbReference>
<dbReference type="GO" id="GO:0006099">
    <property type="term" value="P:tricarboxylic acid cycle"/>
    <property type="evidence" value="ECO:0007669"/>
    <property type="project" value="UniProtKB-KW"/>
</dbReference>
<dbReference type="SMART" id="SM00881">
    <property type="entry name" value="CoA_binding"/>
    <property type="match status" value="1"/>
</dbReference>
<dbReference type="InterPro" id="IPR016102">
    <property type="entry name" value="Succinyl-CoA_synth-like"/>
</dbReference>
<dbReference type="CDD" id="cd04301">
    <property type="entry name" value="NAT_SF"/>
    <property type="match status" value="1"/>
</dbReference>
<dbReference type="PROSITE" id="PS51186">
    <property type="entry name" value="GNAT"/>
    <property type="match status" value="1"/>
</dbReference>
<dbReference type="PANTHER" id="PTHR43334">
    <property type="entry name" value="ACETATE--COA LIGASE [ADP-FORMING]"/>
    <property type="match status" value="1"/>
</dbReference>
<dbReference type="InterPro" id="IPR036291">
    <property type="entry name" value="NAD(P)-bd_dom_sf"/>
</dbReference>
<organism evidence="6 7">
    <name type="scientific">Caulobacter zeae</name>
    <dbReference type="NCBI Taxonomy" id="2055137"/>
    <lineage>
        <taxon>Bacteria</taxon>
        <taxon>Pseudomonadati</taxon>
        <taxon>Pseudomonadota</taxon>
        <taxon>Alphaproteobacteria</taxon>
        <taxon>Caulobacterales</taxon>
        <taxon>Caulobacteraceae</taxon>
        <taxon>Caulobacter</taxon>
    </lineage>
</organism>
<dbReference type="InterPro" id="IPR043938">
    <property type="entry name" value="Ligase_CoA_dom"/>
</dbReference>
<evidence type="ECO:0000259" key="5">
    <source>
        <dbReference type="PROSITE" id="PS51186"/>
    </source>
</evidence>
<comment type="caution">
    <text evidence="6">The sequence shown here is derived from an EMBL/GenBank/DDBJ whole genome shotgun (WGS) entry which is preliminary data.</text>
</comment>
<protein>
    <submittedName>
        <fullName evidence="6">GNAT family N-acetyltransferase</fullName>
    </submittedName>
</protein>
<keyword evidence="6" id="KW-0808">Transferase</keyword>
<gene>
    <name evidence="6" type="ORF">SGCZBJ_01885</name>
</gene>
<accession>A0A2N5DRD5</accession>
<evidence type="ECO:0000313" key="7">
    <source>
        <dbReference type="Proteomes" id="UP000234479"/>
    </source>
</evidence>
<keyword evidence="3" id="KW-0547">Nucleotide-binding</keyword>
<evidence type="ECO:0000256" key="3">
    <source>
        <dbReference type="ARBA" id="ARBA00022741"/>
    </source>
</evidence>
<dbReference type="InterPro" id="IPR032875">
    <property type="entry name" value="Succ_CoA_lig_flav_dom"/>
</dbReference>
<dbReference type="Pfam" id="PF00583">
    <property type="entry name" value="Acetyltransf_1"/>
    <property type="match status" value="1"/>
</dbReference>
<dbReference type="GO" id="GO:0005524">
    <property type="term" value="F:ATP binding"/>
    <property type="evidence" value="ECO:0007669"/>
    <property type="project" value="UniProtKB-KW"/>
</dbReference>
<name>A0A2N5DRD5_9CAUL</name>
<dbReference type="InterPro" id="IPR016181">
    <property type="entry name" value="Acyl_CoA_acyltransferase"/>
</dbReference>
<reference evidence="6 7" key="1">
    <citation type="submission" date="2017-12" db="EMBL/GenBank/DDBJ databases">
        <title>The genome sequence of Caulobacter sp. 410.</title>
        <authorList>
            <person name="Gao J."/>
            <person name="Mao X."/>
            <person name="Sun J."/>
        </authorList>
    </citation>
    <scope>NUCLEOTIDE SEQUENCE [LARGE SCALE GENOMIC DNA]</scope>
    <source>
        <strain evidence="6 7">410</strain>
    </source>
</reference>
<keyword evidence="7" id="KW-1185">Reference proteome</keyword>
<dbReference type="InterPro" id="IPR051538">
    <property type="entry name" value="Acyl-CoA_Synth/Transferase"/>
</dbReference>
<dbReference type="RefSeq" id="WP_101716344.1">
    <property type="nucleotide sequence ID" value="NZ_PJRS01000007.1"/>
</dbReference>
<dbReference type="Gene3D" id="3.40.630.30">
    <property type="match status" value="1"/>
</dbReference>
<dbReference type="AlphaFoldDB" id="A0A2N5DRD5"/>
<dbReference type="Pfam" id="PF13607">
    <property type="entry name" value="Succ_CoA_lig"/>
    <property type="match status" value="1"/>
</dbReference>
<dbReference type="InterPro" id="IPR013815">
    <property type="entry name" value="ATP_grasp_subdomain_1"/>
</dbReference>
<sequence length="895" mass="93535">MSLHNLHSLLSPSSIAIVGGSDRPGSVGKVVLDNILSGGFTGEVFVINPRPQTIVGAKWLADCDLLPAGLDLAVVVVPARVVPETIASLAARKTAAAMVISGGVTKASGLQGAMLAAAETADIRIIGPNGLGLVAPHGRLNASFARSPARPGRLGLISQSGALVSGLIDWANARDLGFSAIISAGDMADVDLGDMIDLLAADPHTDAILLYVEGVREAAKLLSAAHAATRSKPVIVLKAGKTEQARRAAVTHTGALAGDAQVHRCAFERAGMVVVDDLRGLFEAAEALRVAHPPKGPRLAIVTNGGGLGVLALDAMATGSAALASLSQDTLARLSKVLPPTWSHANPVDLIGDADGARYKEAIAAVLDDDGVDALLVMNCPTALNQPQEIASSVADAVLGARDRGRRQPIIGCWLGDDQRRAVAASLERAQIPVFETPDGAVQAFNQLLSARARRRGLAFNPALPTPTARKDAAQALLDAVREQGRTLLTEIEAKDLLRLYGIPAIATRHAATIKAVGEACAALPGPYVVKIISADLPHKSDVGGVALDLVDADAAVAAAEAISQRMALEQPHAQLDGFAVETMAHPGGHDLIVGLGQDPTFGPVLLVGDGGKAVEVLADTALDLPPIDRRLARAMVARTRVSRLLAGYRDEPAADIDAVASVLEAISAMACDLPDLASLDINPLRVGPDGVLALDARIIATDEPMAPRLAIMPAPPDSWAQLTTRMGLKITVRPAGPDDMASLDAFFMGLSPEDLRLRFLSPMRRIDQDRLSLMCDLDYRRAMTFLAFDLATGALVATAMLASGPDPDRAEVAVAVRSDLKGQGLGWTLLDHTLNYARARGVQVVESLESADNAQALQIEAEMGFSSRTNPEDRGLRIVEHKLAKSRLSEARNA</sequence>
<dbReference type="SUPFAM" id="SSF56059">
    <property type="entry name" value="Glutathione synthetase ATP-binding domain-like"/>
    <property type="match status" value="1"/>
</dbReference>
<dbReference type="Gene3D" id="3.30.470.20">
    <property type="entry name" value="ATP-grasp fold, B domain"/>
    <property type="match status" value="1"/>
</dbReference>
<dbReference type="Proteomes" id="UP000234479">
    <property type="component" value="Unassembled WGS sequence"/>
</dbReference>
<dbReference type="SUPFAM" id="SSF52210">
    <property type="entry name" value="Succinyl-CoA synthetase domains"/>
    <property type="match status" value="2"/>
</dbReference>
<keyword evidence="2" id="KW-0436">Ligase</keyword>
<dbReference type="SUPFAM" id="SSF51735">
    <property type="entry name" value="NAD(P)-binding Rossmann-fold domains"/>
    <property type="match status" value="1"/>
</dbReference>
<keyword evidence="4" id="KW-0067">ATP-binding</keyword>
<dbReference type="InterPro" id="IPR000182">
    <property type="entry name" value="GNAT_dom"/>
</dbReference>
<feature type="domain" description="N-acetyltransferase" evidence="5">
    <location>
        <begin position="731"/>
        <end position="886"/>
    </location>
</feature>
<dbReference type="Pfam" id="PF13549">
    <property type="entry name" value="ATP-grasp_5"/>
    <property type="match status" value="1"/>
</dbReference>
<dbReference type="Gene3D" id="3.40.50.720">
    <property type="entry name" value="NAD(P)-binding Rossmann-like Domain"/>
    <property type="match status" value="1"/>
</dbReference>
<dbReference type="GO" id="GO:0043758">
    <property type="term" value="F:acetate-CoA ligase (ADP-forming) activity"/>
    <property type="evidence" value="ECO:0007669"/>
    <property type="project" value="InterPro"/>
</dbReference>
<evidence type="ECO:0000256" key="2">
    <source>
        <dbReference type="ARBA" id="ARBA00022598"/>
    </source>
</evidence>
<dbReference type="GO" id="GO:0016747">
    <property type="term" value="F:acyltransferase activity, transferring groups other than amino-acyl groups"/>
    <property type="evidence" value="ECO:0007669"/>
    <property type="project" value="InterPro"/>
</dbReference>
<dbReference type="OrthoDB" id="9807426at2"/>
<dbReference type="PANTHER" id="PTHR43334:SF1">
    <property type="entry name" value="3-HYDROXYPROPIONATE--COA LIGASE [ADP-FORMING]"/>
    <property type="match status" value="1"/>
</dbReference>